<dbReference type="Pfam" id="PF00239">
    <property type="entry name" value="Resolvase"/>
    <property type="match status" value="1"/>
</dbReference>
<evidence type="ECO:0000313" key="3">
    <source>
        <dbReference type="Proteomes" id="UP000295484"/>
    </source>
</evidence>
<dbReference type="InterPro" id="IPR050639">
    <property type="entry name" value="SSR_resolvase"/>
</dbReference>
<dbReference type="EMBL" id="SOEB01000010">
    <property type="protein sequence ID" value="TDX28863.1"/>
    <property type="molecule type" value="Genomic_DNA"/>
</dbReference>
<gene>
    <name evidence="2" type="ORF">EV657_11057</name>
</gene>
<dbReference type="Gene3D" id="3.40.50.1390">
    <property type="entry name" value="Resolvase, N-terminal catalytic domain"/>
    <property type="match status" value="1"/>
</dbReference>
<reference evidence="2 3" key="1">
    <citation type="submission" date="2019-03" db="EMBL/GenBank/DDBJ databases">
        <title>Genomic Encyclopedia of Type Strains, Phase IV (KMG-IV): sequencing the most valuable type-strain genomes for metagenomic binning, comparative biology and taxonomic classification.</title>
        <authorList>
            <person name="Goeker M."/>
        </authorList>
    </citation>
    <scope>NUCLEOTIDE SEQUENCE [LARGE SCALE GENOMIC DNA]</scope>
    <source>
        <strain evidence="2 3">JA181</strain>
    </source>
</reference>
<dbReference type="SUPFAM" id="SSF53041">
    <property type="entry name" value="Resolvase-like"/>
    <property type="match status" value="1"/>
</dbReference>
<proteinExistence type="predicted"/>
<organism evidence="2 3">
    <name type="scientific">Rhodovulum visakhapatnamense</name>
    <dbReference type="NCBI Taxonomy" id="364297"/>
    <lineage>
        <taxon>Bacteria</taxon>
        <taxon>Pseudomonadati</taxon>
        <taxon>Pseudomonadota</taxon>
        <taxon>Alphaproteobacteria</taxon>
        <taxon>Rhodobacterales</taxon>
        <taxon>Paracoccaceae</taxon>
        <taxon>Rhodovulum</taxon>
    </lineage>
</organism>
<accession>A0A4R8FTP0</accession>
<dbReference type="Proteomes" id="UP000295484">
    <property type="component" value="Unassembled WGS sequence"/>
</dbReference>
<dbReference type="PANTHER" id="PTHR30461">
    <property type="entry name" value="DNA-INVERTASE FROM LAMBDOID PROPHAGE"/>
    <property type="match status" value="1"/>
</dbReference>
<dbReference type="PANTHER" id="PTHR30461:SF23">
    <property type="entry name" value="DNA RECOMBINASE-RELATED"/>
    <property type="match status" value="1"/>
</dbReference>
<dbReference type="InterPro" id="IPR036162">
    <property type="entry name" value="Resolvase-like_N_sf"/>
</dbReference>
<dbReference type="AlphaFoldDB" id="A0A4R8FTP0"/>
<feature type="domain" description="Resolvase/invertase-type recombinase catalytic" evidence="1">
    <location>
        <begin position="17"/>
        <end position="161"/>
    </location>
</feature>
<dbReference type="GO" id="GO:0003677">
    <property type="term" value="F:DNA binding"/>
    <property type="evidence" value="ECO:0007669"/>
    <property type="project" value="InterPro"/>
</dbReference>
<comment type="caution">
    <text evidence="2">The sequence shown here is derived from an EMBL/GenBank/DDBJ whole genome shotgun (WGS) entry which is preliminary data.</text>
</comment>
<sequence length="161" mass="18006">MARASRANSEKPDRLLAADCVRMPTEHQQYSTRNQTQTIRDCAWRHGIRIVRTYSDGAKSGLVIGGRMALQQMIADVDSGVAEFSAILVYDVPRWGRFQDIDESAYDEYRCRKAGMQVAYCAELFENDGSPTSTIVKSVKRAMASEYSRELSVKVSRANAA</sequence>
<protein>
    <submittedName>
        <fullName evidence="2">Resolvase-like protein</fullName>
    </submittedName>
</protein>
<evidence type="ECO:0000259" key="1">
    <source>
        <dbReference type="SMART" id="SM00857"/>
    </source>
</evidence>
<dbReference type="CDD" id="cd00338">
    <property type="entry name" value="Ser_Recombinase"/>
    <property type="match status" value="1"/>
</dbReference>
<dbReference type="GO" id="GO:0000150">
    <property type="term" value="F:DNA strand exchange activity"/>
    <property type="evidence" value="ECO:0007669"/>
    <property type="project" value="InterPro"/>
</dbReference>
<dbReference type="SMART" id="SM00857">
    <property type="entry name" value="Resolvase"/>
    <property type="match status" value="1"/>
</dbReference>
<name>A0A4R8FTP0_9RHOB</name>
<evidence type="ECO:0000313" key="2">
    <source>
        <dbReference type="EMBL" id="TDX28863.1"/>
    </source>
</evidence>
<dbReference type="RefSeq" id="WP_243837552.1">
    <property type="nucleotide sequence ID" value="NZ_SOEB01000010.1"/>
</dbReference>
<dbReference type="InterPro" id="IPR006119">
    <property type="entry name" value="Resolv_N"/>
</dbReference>